<evidence type="ECO:0000256" key="2">
    <source>
        <dbReference type="ARBA" id="ARBA00008316"/>
    </source>
</evidence>
<gene>
    <name evidence="7 10" type="primary">argR</name>
    <name evidence="10" type="ORF">LFYK43_05030</name>
</gene>
<evidence type="ECO:0000256" key="7">
    <source>
        <dbReference type="HAMAP-Rule" id="MF_00173"/>
    </source>
</evidence>
<dbReference type="EMBL" id="BFFP01000005">
    <property type="protein sequence ID" value="GBG94044.1"/>
    <property type="molecule type" value="Genomic_DNA"/>
</dbReference>
<dbReference type="SUPFAM" id="SSF46785">
    <property type="entry name" value="Winged helix' DNA-binding domain"/>
    <property type="match status" value="1"/>
</dbReference>
<comment type="similarity">
    <text evidence="2 7">Belongs to the ArgR family.</text>
</comment>
<dbReference type="GO" id="GO:0051259">
    <property type="term" value="P:protein complex oligomerization"/>
    <property type="evidence" value="ECO:0007669"/>
    <property type="project" value="InterPro"/>
</dbReference>
<evidence type="ECO:0000313" key="10">
    <source>
        <dbReference type="EMBL" id="GBG94044.1"/>
    </source>
</evidence>
<dbReference type="InterPro" id="IPR020900">
    <property type="entry name" value="Arg_repress_DNA-bd"/>
</dbReference>
<dbReference type="Pfam" id="PF01316">
    <property type="entry name" value="Arg_repressor"/>
    <property type="match status" value="1"/>
</dbReference>
<dbReference type="Pfam" id="PF02863">
    <property type="entry name" value="Arg_repressor_C"/>
    <property type="match status" value="1"/>
</dbReference>
<dbReference type="PANTHER" id="PTHR34471">
    <property type="entry name" value="ARGININE REPRESSOR"/>
    <property type="match status" value="1"/>
</dbReference>
<dbReference type="GO" id="GO:0006526">
    <property type="term" value="P:L-arginine biosynthetic process"/>
    <property type="evidence" value="ECO:0007669"/>
    <property type="project" value="UniProtKB-UniPathway"/>
</dbReference>
<evidence type="ECO:0000259" key="8">
    <source>
        <dbReference type="Pfam" id="PF01316"/>
    </source>
</evidence>
<evidence type="ECO:0000256" key="6">
    <source>
        <dbReference type="ARBA" id="ARBA00023163"/>
    </source>
</evidence>
<feature type="domain" description="Arginine repressor DNA-binding" evidence="8">
    <location>
        <begin position="1"/>
        <end position="69"/>
    </location>
</feature>
<dbReference type="GO" id="GO:0034618">
    <property type="term" value="F:arginine binding"/>
    <property type="evidence" value="ECO:0007669"/>
    <property type="project" value="InterPro"/>
</dbReference>
<dbReference type="InterPro" id="IPR020899">
    <property type="entry name" value="Arg_repress_C"/>
</dbReference>
<comment type="subcellular location">
    <subcellularLocation>
        <location evidence="1 7">Cytoplasm</location>
    </subcellularLocation>
</comment>
<dbReference type="InterPro" id="IPR036388">
    <property type="entry name" value="WH-like_DNA-bd_sf"/>
</dbReference>
<dbReference type="OrthoDB" id="9807089at2"/>
<dbReference type="SUPFAM" id="SSF55252">
    <property type="entry name" value="C-terminal domain of arginine repressor"/>
    <property type="match status" value="1"/>
</dbReference>
<keyword evidence="4 7" id="KW-0805">Transcription regulation</keyword>
<evidence type="ECO:0000256" key="3">
    <source>
        <dbReference type="ARBA" id="ARBA00022490"/>
    </source>
</evidence>
<comment type="pathway">
    <text evidence="7">Amino-acid biosynthesis; L-arginine biosynthesis [regulation].</text>
</comment>
<dbReference type="PRINTS" id="PR01467">
    <property type="entry name" value="ARGREPRESSOR"/>
</dbReference>
<dbReference type="Gene3D" id="1.10.10.10">
    <property type="entry name" value="Winged helix-like DNA-binding domain superfamily/Winged helix DNA-binding domain"/>
    <property type="match status" value="1"/>
</dbReference>
<keyword evidence="7" id="KW-0055">Arginine biosynthesis</keyword>
<evidence type="ECO:0000313" key="11">
    <source>
        <dbReference type="Proteomes" id="UP000286848"/>
    </source>
</evidence>
<sequence>MHREKRLDLIKKIVDSKKIATQEDLLAALKNEGVVATQATVSRDIKTLGLFKSVKADGTKCYVTPYEQKKEKKLNKIHEAIRSNVTGVERIAWLNIVRMPLNSNYANALGSLFDTSNMPEIVGTLAGNDTLVIISRSEDDAIKMKQFILESINK</sequence>
<reference evidence="10 11" key="1">
    <citation type="journal article" date="2019" name="Int. J. Syst. Evol. Microbiol.">
        <title>Lactobacillus salitolerans sp. nov., a novel lactic acid bacterium isolated from spent mushroom substrates.</title>
        <authorList>
            <person name="Tohno M."/>
            <person name="Tanizawa Y."/>
            <person name="Kojima Y."/>
            <person name="Sakamoto M."/>
            <person name="Nakamura Y."/>
            <person name="Ohkuma M."/>
            <person name="Kobayashi H."/>
        </authorList>
    </citation>
    <scope>NUCLEOTIDE SEQUENCE [LARGE SCALE GENOMIC DNA]</scope>
    <source>
        <strain evidence="10 11">YK43</strain>
    </source>
</reference>
<keyword evidence="7" id="KW-0028">Amino-acid biosynthesis</keyword>
<dbReference type="UniPathway" id="UPA00068"/>
<proteinExistence type="inferred from homology"/>
<keyword evidence="3 7" id="KW-0963">Cytoplasm</keyword>
<dbReference type="HAMAP" id="MF_00173">
    <property type="entry name" value="Arg_repressor"/>
    <property type="match status" value="1"/>
</dbReference>
<keyword evidence="11" id="KW-1185">Reference proteome</keyword>
<name>A0A401IRC5_9LACO</name>
<evidence type="ECO:0000256" key="1">
    <source>
        <dbReference type="ARBA" id="ARBA00004496"/>
    </source>
</evidence>
<dbReference type="PANTHER" id="PTHR34471:SF1">
    <property type="entry name" value="ARGININE REPRESSOR"/>
    <property type="match status" value="1"/>
</dbReference>
<dbReference type="InterPro" id="IPR001669">
    <property type="entry name" value="Arg_repress"/>
</dbReference>
<feature type="domain" description="Arginine repressor C-terminal" evidence="9">
    <location>
        <begin position="84"/>
        <end position="148"/>
    </location>
</feature>
<dbReference type="RefSeq" id="WP_124975098.1">
    <property type="nucleotide sequence ID" value="NZ_BFFP01000005.1"/>
</dbReference>
<dbReference type="GO" id="GO:0003677">
    <property type="term" value="F:DNA binding"/>
    <property type="evidence" value="ECO:0007669"/>
    <property type="project" value="UniProtKB-KW"/>
</dbReference>
<dbReference type="Proteomes" id="UP000286848">
    <property type="component" value="Unassembled WGS sequence"/>
</dbReference>
<keyword evidence="7" id="KW-0678">Repressor</keyword>
<dbReference type="Gene3D" id="3.30.1360.40">
    <property type="match status" value="1"/>
</dbReference>
<comment type="caution">
    <text evidence="10">The sequence shown here is derived from an EMBL/GenBank/DDBJ whole genome shotgun (WGS) entry which is preliminary data.</text>
</comment>
<evidence type="ECO:0000259" key="9">
    <source>
        <dbReference type="Pfam" id="PF02863"/>
    </source>
</evidence>
<keyword evidence="5 7" id="KW-0238">DNA-binding</keyword>
<dbReference type="InterPro" id="IPR036251">
    <property type="entry name" value="Arg_repress_C_sf"/>
</dbReference>
<dbReference type="GO" id="GO:1900079">
    <property type="term" value="P:regulation of arginine biosynthetic process"/>
    <property type="evidence" value="ECO:0007669"/>
    <property type="project" value="UniProtKB-UniRule"/>
</dbReference>
<evidence type="ECO:0000256" key="5">
    <source>
        <dbReference type="ARBA" id="ARBA00023125"/>
    </source>
</evidence>
<dbReference type="InterPro" id="IPR036390">
    <property type="entry name" value="WH_DNA-bd_sf"/>
</dbReference>
<keyword evidence="6 7" id="KW-0804">Transcription</keyword>
<accession>A0A401IRC5</accession>
<dbReference type="AlphaFoldDB" id="A0A401IRC5"/>
<evidence type="ECO:0000256" key="4">
    <source>
        <dbReference type="ARBA" id="ARBA00023015"/>
    </source>
</evidence>
<dbReference type="GO" id="GO:0003700">
    <property type="term" value="F:DNA-binding transcription factor activity"/>
    <property type="evidence" value="ECO:0007669"/>
    <property type="project" value="UniProtKB-UniRule"/>
</dbReference>
<protein>
    <recommendedName>
        <fullName evidence="7">Arginine repressor</fullName>
    </recommendedName>
</protein>
<dbReference type="GO" id="GO:0005737">
    <property type="term" value="C:cytoplasm"/>
    <property type="evidence" value="ECO:0007669"/>
    <property type="project" value="UniProtKB-SubCell"/>
</dbReference>
<comment type="function">
    <text evidence="7">Regulates arginine biosynthesis genes.</text>
</comment>
<organism evidence="10 11">
    <name type="scientific">Ligilactobacillus salitolerans</name>
    <dbReference type="NCBI Taxonomy" id="1808352"/>
    <lineage>
        <taxon>Bacteria</taxon>
        <taxon>Bacillati</taxon>
        <taxon>Bacillota</taxon>
        <taxon>Bacilli</taxon>
        <taxon>Lactobacillales</taxon>
        <taxon>Lactobacillaceae</taxon>
        <taxon>Ligilactobacillus</taxon>
    </lineage>
</organism>